<dbReference type="NCBIfam" id="TIGR02595">
    <property type="entry name" value="PEP_CTERM"/>
    <property type="match status" value="1"/>
</dbReference>
<keyword evidence="4" id="KW-1185">Reference proteome</keyword>
<dbReference type="InterPro" id="IPR013424">
    <property type="entry name" value="Ice-binding_C"/>
</dbReference>
<reference evidence="3 4" key="2">
    <citation type="submission" date="2018-12" db="EMBL/GenBank/DDBJ databases">
        <title>Rhizobacter gummiphilus sp. nov., a rubber-degrading bacterium isolated from the soil of a botanical garden in Japan.</title>
        <authorList>
            <person name="Shunsuke S.S."/>
        </authorList>
    </citation>
    <scope>NUCLEOTIDE SEQUENCE [LARGE SCALE GENOMIC DNA]</scope>
    <source>
        <strain evidence="3 4">S-16</strain>
    </source>
</reference>
<dbReference type="EMBL" id="QUSW01000009">
    <property type="protein sequence ID" value="RQP21888.1"/>
    <property type="molecule type" value="Genomic_DNA"/>
</dbReference>
<feature type="domain" description="Ice-binding protein C-terminal" evidence="2">
    <location>
        <begin position="183"/>
        <end position="207"/>
    </location>
</feature>
<dbReference type="Proteomes" id="UP000267464">
    <property type="component" value="Unassembled WGS sequence"/>
</dbReference>
<dbReference type="RefSeq" id="WP_124543298.1">
    <property type="nucleotide sequence ID" value="NZ_QUSW01000009.1"/>
</dbReference>
<keyword evidence="1" id="KW-0732">Signal</keyword>
<organism evidence="3 4">
    <name type="scientific">Piscinibacter terrae</name>
    <dbReference type="NCBI Taxonomy" id="2496871"/>
    <lineage>
        <taxon>Bacteria</taxon>
        <taxon>Pseudomonadati</taxon>
        <taxon>Pseudomonadota</taxon>
        <taxon>Betaproteobacteria</taxon>
        <taxon>Burkholderiales</taxon>
        <taxon>Sphaerotilaceae</taxon>
        <taxon>Piscinibacter</taxon>
    </lineage>
</organism>
<sequence>MSFSRATVIAVAALASVASAHANVVVIDQLVDANFVAANGYSEIDWLAPTRDLAIGDELIMNFDFLPGQTLEMFNPGGLWGAIFTGDSEDHLATFTRSMWFRNLHGPAHNVGAQSGDTGGMGLTDAFFPADFMDGTGSGDISFTGVSFDFKINGYSDGVTTRPYNISYMVAYGDSLAVGQAMPVPEPSSVALMLGGLAAVGAGTRRKVAKAR</sequence>
<evidence type="ECO:0000259" key="2">
    <source>
        <dbReference type="Pfam" id="PF07589"/>
    </source>
</evidence>
<feature type="signal peptide" evidence="1">
    <location>
        <begin position="1"/>
        <end position="22"/>
    </location>
</feature>
<evidence type="ECO:0000313" key="4">
    <source>
        <dbReference type="Proteomes" id="UP000267464"/>
    </source>
</evidence>
<gene>
    <name evidence="3" type="ORF">DZC73_25965</name>
</gene>
<protein>
    <submittedName>
        <fullName evidence="3">PEP-CTERM sorting domain-containing protein</fullName>
    </submittedName>
</protein>
<dbReference type="AlphaFoldDB" id="A0A3N7HIN6"/>
<name>A0A3N7HIN6_9BURK</name>
<dbReference type="Pfam" id="PF07589">
    <property type="entry name" value="PEP-CTERM"/>
    <property type="match status" value="1"/>
</dbReference>
<evidence type="ECO:0000256" key="1">
    <source>
        <dbReference type="SAM" id="SignalP"/>
    </source>
</evidence>
<proteinExistence type="predicted"/>
<comment type="caution">
    <text evidence="3">The sequence shown here is derived from an EMBL/GenBank/DDBJ whole genome shotgun (WGS) entry which is preliminary data.</text>
</comment>
<accession>A0A3N7HIN6</accession>
<reference evidence="3 4" key="1">
    <citation type="submission" date="2018-08" db="EMBL/GenBank/DDBJ databases">
        <authorList>
            <person name="Khan S.A."/>
            <person name="Jeon C.O."/>
            <person name="Chun B.H."/>
            <person name="Jeong S.E."/>
        </authorList>
    </citation>
    <scope>NUCLEOTIDE SEQUENCE [LARGE SCALE GENOMIC DNA]</scope>
    <source>
        <strain evidence="3 4">S-16</strain>
    </source>
</reference>
<evidence type="ECO:0000313" key="3">
    <source>
        <dbReference type="EMBL" id="RQP21888.1"/>
    </source>
</evidence>
<feature type="chain" id="PRO_5018228847" evidence="1">
    <location>
        <begin position="23"/>
        <end position="212"/>
    </location>
</feature>